<reference evidence="3 4" key="1">
    <citation type="submission" date="2017-08" db="EMBL/GenBank/DDBJ databases">
        <title>Pusillimonas indicus sp. nov., a member of the family Alcaligenaceae isolated from surface seawater.</title>
        <authorList>
            <person name="Li J."/>
        </authorList>
    </citation>
    <scope>NUCLEOTIDE SEQUENCE [LARGE SCALE GENOMIC DNA]</scope>
    <source>
        <strain evidence="1 4">17-4A</strain>
        <strain evidence="2 3">L52-1-41</strain>
    </source>
</reference>
<protein>
    <submittedName>
        <fullName evidence="2">Enamine deaminase RidA</fullName>
    </submittedName>
</protein>
<dbReference type="EMBL" id="NQOU01000001">
    <property type="protein sequence ID" value="RII84471.1"/>
    <property type="molecule type" value="Genomic_DNA"/>
</dbReference>
<dbReference type="EMBL" id="NQYH01000001">
    <property type="protein sequence ID" value="RIY42186.1"/>
    <property type="molecule type" value="Genomic_DNA"/>
</dbReference>
<dbReference type="Pfam" id="PF01042">
    <property type="entry name" value="Ribonuc_L-PSP"/>
    <property type="match status" value="1"/>
</dbReference>
<accession>A0A3A1YXA4</accession>
<organism evidence="2 3">
    <name type="scientific">Neopusillimonas maritima</name>
    <dbReference type="NCBI Taxonomy" id="2026239"/>
    <lineage>
        <taxon>Bacteria</taxon>
        <taxon>Pseudomonadati</taxon>
        <taxon>Pseudomonadota</taxon>
        <taxon>Betaproteobacteria</taxon>
        <taxon>Burkholderiales</taxon>
        <taxon>Alcaligenaceae</taxon>
        <taxon>Neopusillimonas</taxon>
    </lineage>
</organism>
<evidence type="ECO:0000313" key="1">
    <source>
        <dbReference type="EMBL" id="RII84471.1"/>
    </source>
</evidence>
<dbReference type="PANTHER" id="PTHR43857:SF1">
    <property type="entry name" value="YJGH FAMILY PROTEIN"/>
    <property type="match status" value="1"/>
</dbReference>
<dbReference type="InterPro" id="IPR035959">
    <property type="entry name" value="RutC-like_sf"/>
</dbReference>
<keyword evidence="4" id="KW-1185">Reference proteome</keyword>
<dbReference type="InterPro" id="IPR006175">
    <property type="entry name" value="YjgF/YER057c/UK114"/>
</dbReference>
<dbReference type="RefSeq" id="WP_119441237.1">
    <property type="nucleotide sequence ID" value="NZ_CP170494.1"/>
</dbReference>
<proteinExistence type="predicted"/>
<dbReference type="Proteomes" id="UP000266206">
    <property type="component" value="Unassembled WGS sequence"/>
</dbReference>
<evidence type="ECO:0000313" key="3">
    <source>
        <dbReference type="Proteomes" id="UP000266206"/>
    </source>
</evidence>
<sequence length="137" mass="15169">MKILQPPNWAEPKGYANGTMAEVQVGSRIIFVGGQIGWNAQQEFETDNLAEQVGQTLRNIVDVLKEGGAGPEHITRMTWYVVDKKEYTSQLREIGKQYRAVIGRHFPAMTAFEVAALIEDRARVEIEVTAVAPAPSA</sequence>
<dbReference type="Proteomes" id="UP000266483">
    <property type="component" value="Unassembled WGS sequence"/>
</dbReference>
<dbReference type="CDD" id="cd00448">
    <property type="entry name" value="YjgF_YER057c_UK114_family"/>
    <property type="match status" value="1"/>
</dbReference>
<evidence type="ECO:0000313" key="2">
    <source>
        <dbReference type="EMBL" id="RIY42186.1"/>
    </source>
</evidence>
<dbReference type="PANTHER" id="PTHR43857">
    <property type="entry name" value="BLR7761 PROTEIN"/>
    <property type="match status" value="1"/>
</dbReference>
<gene>
    <name evidence="1" type="ORF">CJO09_04485</name>
    <name evidence="2" type="ORF">CJP73_01725</name>
</gene>
<dbReference type="AlphaFoldDB" id="A0A3A1YXA4"/>
<dbReference type="Gene3D" id="3.30.1330.40">
    <property type="entry name" value="RutC-like"/>
    <property type="match status" value="1"/>
</dbReference>
<dbReference type="OrthoDB" id="9803101at2"/>
<comment type="caution">
    <text evidence="2">The sequence shown here is derived from an EMBL/GenBank/DDBJ whole genome shotgun (WGS) entry which is preliminary data.</text>
</comment>
<name>A0A3A1YXA4_9BURK</name>
<dbReference type="SUPFAM" id="SSF55298">
    <property type="entry name" value="YjgF-like"/>
    <property type="match status" value="1"/>
</dbReference>
<evidence type="ECO:0000313" key="4">
    <source>
        <dbReference type="Proteomes" id="UP000266483"/>
    </source>
</evidence>